<dbReference type="GO" id="GO:0003964">
    <property type="term" value="F:RNA-directed DNA polymerase activity"/>
    <property type="evidence" value="ECO:0007669"/>
    <property type="project" value="UniProtKB-KW"/>
</dbReference>
<sequence length="79" mass="8757">MFSDNHIRYSEALGIIKDQAAEGSASPADLGGGRYMPPLKAFMGDATILCSKENETCRLLVRFDALMNWSRVSFKLKKS</sequence>
<name>A0AAV3ZPB2_9GAST</name>
<keyword evidence="1" id="KW-0695">RNA-directed DNA polymerase</keyword>
<comment type="caution">
    <text evidence="1">The sequence shown here is derived from an EMBL/GenBank/DDBJ whole genome shotgun (WGS) entry which is preliminary data.</text>
</comment>
<accession>A0AAV3ZPB2</accession>
<proteinExistence type="predicted"/>
<keyword evidence="1" id="KW-0808">Transferase</keyword>
<dbReference type="Proteomes" id="UP000735302">
    <property type="component" value="Unassembled WGS sequence"/>
</dbReference>
<protein>
    <submittedName>
        <fullName evidence="1">Reverse transcriptase</fullName>
    </submittedName>
</protein>
<keyword evidence="2" id="KW-1185">Reference proteome</keyword>
<evidence type="ECO:0000313" key="1">
    <source>
        <dbReference type="EMBL" id="GFN97770.1"/>
    </source>
</evidence>
<keyword evidence="1" id="KW-0548">Nucleotidyltransferase</keyword>
<reference evidence="1 2" key="1">
    <citation type="journal article" date="2021" name="Elife">
        <title>Chloroplast acquisition without the gene transfer in kleptoplastic sea slugs, Plakobranchus ocellatus.</title>
        <authorList>
            <person name="Maeda T."/>
            <person name="Takahashi S."/>
            <person name="Yoshida T."/>
            <person name="Shimamura S."/>
            <person name="Takaki Y."/>
            <person name="Nagai Y."/>
            <person name="Toyoda A."/>
            <person name="Suzuki Y."/>
            <person name="Arimoto A."/>
            <person name="Ishii H."/>
            <person name="Satoh N."/>
            <person name="Nishiyama T."/>
            <person name="Hasebe M."/>
            <person name="Maruyama T."/>
            <person name="Minagawa J."/>
            <person name="Obokata J."/>
            <person name="Shigenobu S."/>
        </authorList>
    </citation>
    <scope>NUCLEOTIDE SEQUENCE [LARGE SCALE GENOMIC DNA]</scope>
</reference>
<dbReference type="AlphaFoldDB" id="A0AAV3ZPB2"/>
<organism evidence="1 2">
    <name type="scientific">Plakobranchus ocellatus</name>
    <dbReference type="NCBI Taxonomy" id="259542"/>
    <lineage>
        <taxon>Eukaryota</taxon>
        <taxon>Metazoa</taxon>
        <taxon>Spiralia</taxon>
        <taxon>Lophotrochozoa</taxon>
        <taxon>Mollusca</taxon>
        <taxon>Gastropoda</taxon>
        <taxon>Heterobranchia</taxon>
        <taxon>Euthyneura</taxon>
        <taxon>Panpulmonata</taxon>
        <taxon>Sacoglossa</taxon>
        <taxon>Placobranchoidea</taxon>
        <taxon>Plakobranchidae</taxon>
        <taxon>Plakobranchus</taxon>
    </lineage>
</organism>
<evidence type="ECO:0000313" key="2">
    <source>
        <dbReference type="Proteomes" id="UP000735302"/>
    </source>
</evidence>
<gene>
    <name evidence="1" type="ORF">PoB_002427600</name>
</gene>
<dbReference type="EMBL" id="BLXT01002806">
    <property type="protein sequence ID" value="GFN97770.1"/>
    <property type="molecule type" value="Genomic_DNA"/>
</dbReference>